<organism evidence="9 10">
    <name type="scientific">Verruconis gallopava</name>
    <dbReference type="NCBI Taxonomy" id="253628"/>
    <lineage>
        <taxon>Eukaryota</taxon>
        <taxon>Fungi</taxon>
        <taxon>Dikarya</taxon>
        <taxon>Ascomycota</taxon>
        <taxon>Pezizomycotina</taxon>
        <taxon>Dothideomycetes</taxon>
        <taxon>Pleosporomycetidae</taxon>
        <taxon>Venturiales</taxon>
        <taxon>Sympoventuriaceae</taxon>
        <taxon>Verruconis</taxon>
    </lineage>
</organism>
<protein>
    <recommendedName>
        <fullName evidence="8">Fork-head domain-containing protein</fullName>
    </recommendedName>
</protein>
<dbReference type="InterPro" id="IPR018122">
    <property type="entry name" value="TF_fork_head_CS_1"/>
</dbReference>
<evidence type="ECO:0000256" key="1">
    <source>
        <dbReference type="ARBA" id="ARBA00004123"/>
    </source>
</evidence>
<evidence type="ECO:0000256" key="2">
    <source>
        <dbReference type="ARBA" id="ARBA00023015"/>
    </source>
</evidence>
<dbReference type="GO" id="GO:0000978">
    <property type="term" value="F:RNA polymerase II cis-regulatory region sequence-specific DNA binding"/>
    <property type="evidence" value="ECO:0007669"/>
    <property type="project" value="TreeGrafter"/>
</dbReference>
<dbReference type="Pfam" id="PF00250">
    <property type="entry name" value="Forkhead"/>
    <property type="match status" value="1"/>
</dbReference>
<evidence type="ECO:0000313" key="10">
    <source>
        <dbReference type="Proteomes" id="UP000053259"/>
    </source>
</evidence>
<evidence type="ECO:0000256" key="6">
    <source>
        <dbReference type="PROSITE-ProRule" id="PRU00089"/>
    </source>
</evidence>
<dbReference type="PANTHER" id="PTHR45881:SF1">
    <property type="entry name" value="FORK HEAD PROTEIN HOMOLOG 2"/>
    <property type="match status" value="1"/>
</dbReference>
<dbReference type="PROSITE" id="PS00657">
    <property type="entry name" value="FORK_HEAD_1"/>
    <property type="match status" value="1"/>
</dbReference>
<dbReference type="PANTHER" id="PTHR45881">
    <property type="entry name" value="CHECKPOINT SUPPRESSOR 1-LIKE, ISOFORM A-RELATED"/>
    <property type="match status" value="1"/>
</dbReference>
<feature type="domain" description="Fork-head" evidence="8">
    <location>
        <begin position="210"/>
        <end position="286"/>
    </location>
</feature>
<dbReference type="GeneID" id="27308064"/>
<keyword evidence="5 6" id="KW-0539">Nucleus</keyword>
<keyword evidence="10" id="KW-1185">Reference proteome</keyword>
<gene>
    <name evidence="9" type="ORF">PV09_00091</name>
</gene>
<dbReference type="VEuPathDB" id="FungiDB:PV09_00091"/>
<dbReference type="Proteomes" id="UP000053259">
    <property type="component" value="Unassembled WGS sequence"/>
</dbReference>
<dbReference type="InParanoid" id="A0A0D1Y279"/>
<evidence type="ECO:0000313" key="9">
    <source>
        <dbReference type="EMBL" id="KIW09156.1"/>
    </source>
</evidence>
<feature type="compositionally biased region" description="Polar residues" evidence="7">
    <location>
        <begin position="665"/>
        <end position="688"/>
    </location>
</feature>
<evidence type="ECO:0000259" key="8">
    <source>
        <dbReference type="PROSITE" id="PS50039"/>
    </source>
</evidence>
<feature type="compositionally biased region" description="Polar residues" evidence="7">
    <location>
        <begin position="35"/>
        <end position="52"/>
    </location>
</feature>
<evidence type="ECO:0000256" key="5">
    <source>
        <dbReference type="ARBA" id="ARBA00023242"/>
    </source>
</evidence>
<proteinExistence type="predicted"/>
<dbReference type="InterPro" id="IPR030456">
    <property type="entry name" value="TF_fork_head_CS_2"/>
</dbReference>
<evidence type="ECO:0000256" key="7">
    <source>
        <dbReference type="SAM" id="MobiDB-lite"/>
    </source>
</evidence>
<accession>A0A0D1Y279</accession>
<dbReference type="Gene3D" id="1.10.10.10">
    <property type="entry name" value="Winged helix-like DNA-binding domain superfamily/Winged helix DNA-binding domain"/>
    <property type="match status" value="1"/>
</dbReference>
<keyword evidence="2" id="KW-0805">Transcription regulation</keyword>
<feature type="region of interest" description="Disordered" evidence="7">
    <location>
        <begin position="34"/>
        <end position="70"/>
    </location>
</feature>
<feature type="region of interest" description="Disordered" evidence="7">
    <location>
        <begin position="736"/>
        <end position="796"/>
    </location>
</feature>
<dbReference type="EMBL" id="KN847529">
    <property type="protein sequence ID" value="KIW09156.1"/>
    <property type="molecule type" value="Genomic_DNA"/>
</dbReference>
<evidence type="ECO:0000256" key="3">
    <source>
        <dbReference type="ARBA" id="ARBA00023125"/>
    </source>
</evidence>
<dbReference type="PRINTS" id="PR00053">
    <property type="entry name" value="FORKHEAD"/>
</dbReference>
<dbReference type="GO" id="GO:0001228">
    <property type="term" value="F:DNA-binding transcription activator activity, RNA polymerase II-specific"/>
    <property type="evidence" value="ECO:0007669"/>
    <property type="project" value="UniProtKB-ARBA"/>
</dbReference>
<reference evidence="9 10" key="1">
    <citation type="submission" date="2015-01" db="EMBL/GenBank/DDBJ databases">
        <title>The Genome Sequence of Ochroconis gallopava CBS43764.</title>
        <authorList>
            <consortium name="The Broad Institute Genomics Platform"/>
            <person name="Cuomo C."/>
            <person name="de Hoog S."/>
            <person name="Gorbushina A."/>
            <person name="Stielow B."/>
            <person name="Teixiera M."/>
            <person name="Abouelleil A."/>
            <person name="Chapman S.B."/>
            <person name="Priest M."/>
            <person name="Young S.K."/>
            <person name="Wortman J."/>
            <person name="Nusbaum C."/>
            <person name="Birren B."/>
        </authorList>
    </citation>
    <scope>NUCLEOTIDE SEQUENCE [LARGE SCALE GENOMIC DNA]</scope>
    <source>
        <strain evidence="9 10">CBS 43764</strain>
    </source>
</reference>
<dbReference type="InterPro" id="IPR036388">
    <property type="entry name" value="WH-like_DNA-bd_sf"/>
</dbReference>
<dbReference type="CDD" id="cd00059">
    <property type="entry name" value="FH_FOX"/>
    <property type="match status" value="1"/>
</dbReference>
<dbReference type="HOGENOM" id="CLU_012536_1_0_1"/>
<dbReference type="PROSITE" id="PS00658">
    <property type="entry name" value="FORK_HEAD_2"/>
    <property type="match status" value="1"/>
</dbReference>
<dbReference type="InterPro" id="IPR036390">
    <property type="entry name" value="WH_DNA-bd_sf"/>
</dbReference>
<dbReference type="STRING" id="253628.A0A0D1Y279"/>
<feature type="region of interest" description="Disordered" evidence="7">
    <location>
        <begin position="141"/>
        <end position="209"/>
    </location>
</feature>
<keyword evidence="4" id="KW-0804">Transcription</keyword>
<dbReference type="RefSeq" id="XP_016219025.1">
    <property type="nucleotide sequence ID" value="XM_016352768.1"/>
</dbReference>
<dbReference type="FunFam" id="1.10.10.10:FF:000260">
    <property type="entry name" value="Forkhead transcription factor (Sep1)"/>
    <property type="match status" value="1"/>
</dbReference>
<feature type="compositionally biased region" description="Low complexity" evidence="7">
    <location>
        <begin position="736"/>
        <end position="751"/>
    </location>
</feature>
<dbReference type="InterPro" id="IPR001766">
    <property type="entry name" value="Fork_head_dom"/>
</dbReference>
<feature type="region of interest" description="Disordered" evidence="7">
    <location>
        <begin position="661"/>
        <end position="691"/>
    </location>
</feature>
<feature type="region of interest" description="Disordered" evidence="7">
    <location>
        <begin position="344"/>
        <end position="436"/>
    </location>
</feature>
<comment type="subcellular location">
    <subcellularLocation>
        <location evidence="1 6">Nucleus</location>
    </subcellularLocation>
</comment>
<feature type="compositionally biased region" description="Polar residues" evidence="7">
    <location>
        <begin position="174"/>
        <end position="183"/>
    </location>
</feature>
<dbReference type="SMART" id="SM00339">
    <property type="entry name" value="FH"/>
    <property type="match status" value="1"/>
</dbReference>
<keyword evidence="3 6" id="KW-0238">DNA-binding</keyword>
<evidence type="ECO:0000256" key="4">
    <source>
        <dbReference type="ARBA" id="ARBA00023163"/>
    </source>
</evidence>
<dbReference type="SUPFAM" id="SSF46785">
    <property type="entry name" value="Winged helix' DNA-binding domain"/>
    <property type="match status" value="1"/>
</dbReference>
<feature type="region of interest" description="Disordered" evidence="7">
    <location>
        <begin position="295"/>
        <end position="329"/>
    </location>
</feature>
<feature type="compositionally biased region" description="Polar residues" evidence="7">
    <location>
        <begin position="303"/>
        <end position="315"/>
    </location>
</feature>
<dbReference type="OrthoDB" id="5954824at2759"/>
<dbReference type="GO" id="GO:0005634">
    <property type="term" value="C:nucleus"/>
    <property type="evidence" value="ECO:0007669"/>
    <property type="project" value="UniProtKB-SubCell"/>
</dbReference>
<dbReference type="AlphaFoldDB" id="A0A0D1Y279"/>
<name>A0A0D1Y279_9PEZI</name>
<feature type="DNA-binding region" description="Fork-head" evidence="6">
    <location>
        <begin position="210"/>
        <end position="286"/>
    </location>
</feature>
<dbReference type="PROSITE" id="PS50039">
    <property type="entry name" value="FORK_HEAD_3"/>
    <property type="match status" value="1"/>
</dbReference>
<sequence>MTATRRAPPLQIFQDPVDAVDDFGSIQHRQAAFFDSNSPQNMSFDPSYTVPSGLSPVKTRHHSSSPPAKALADKTNLNTVVFPPPPDFGLATDSPIKRGAPAYECPPITDERGMPLQPYQMRNYKSVNPRTDAAAMDKENVHGSAAPKIRHQGSASVSLPPKKSTLKRRMTDSGPLSTVSTNGAGKKQKTESVSLPAPEDMPILEDDGTKPPYSYAQLIGMAILRSPNRRLTLASIYNWISSSFSFYQAGDAGWQNSIRHNLSLNKAFYKQERPKDDPGKGNYWAIVAGMEGQFMKEKPRRNTLPSESNSFTYPNPNELPRPMTSSSNANLALDSSYAKKTDATKFGDETELSSDATIPASDPAIHEGIDPPAEALMPPPSRTFRSSSPPVDIRSSPPPVPEREDTPPRPVRQAPSSRPSGGRKRKFGGLGDSGYYSSIESSATRNVRFLTSEVDRDHPAMKRGRAEEEIRRMRSSSIDVSPSKFGTSRLDAPLAFVSSSPYKNVDAAGNALQHGPLTPAVIFKKPARPPMSVSPGTNLRNHREHVRKLLGSPDKSSMGIFEDKSPFKIPDVELPNTSAFEIFSNDNGTDAFSGVFDVFADEEFLGSSPLKSTKRPRLDRSLTATDALHDVFGGKLASPFDENDKPMSDFKTKLLGSPARIASPVRSSNGSTSPIKRNQPRSHPSPMSTHHGLLQTMTLPEIQEEDDFMFATVNLPSDDSDGLDISRGFQKIGAKAPAAASGSTSAPRASGHTGTTTHLAPPQGAWMKSYGSPSKPHPNARASARPGLGRSATNLF</sequence>